<dbReference type="eggNOG" id="arCOG09169">
    <property type="taxonomic scope" value="Archaea"/>
</dbReference>
<accession>L0IAW0</accession>
<evidence type="ECO:0000313" key="2">
    <source>
        <dbReference type="EMBL" id="AGB16720.1"/>
    </source>
</evidence>
<name>L0IAW0_HALRX</name>
<dbReference type="EMBL" id="CP003050">
    <property type="protein sequence ID" value="AGB16720.1"/>
    <property type="molecule type" value="Genomic_DNA"/>
</dbReference>
<dbReference type="Proteomes" id="UP000010846">
    <property type="component" value="Chromosome"/>
</dbReference>
<organism evidence="2 3">
    <name type="scientific">Halovivax ruber (strain DSM 18193 / JCM 13892 / XH-70)</name>
    <dbReference type="NCBI Taxonomy" id="797302"/>
    <lineage>
        <taxon>Archaea</taxon>
        <taxon>Methanobacteriati</taxon>
        <taxon>Methanobacteriota</taxon>
        <taxon>Stenosarchaea group</taxon>
        <taxon>Halobacteria</taxon>
        <taxon>Halobacteriales</taxon>
        <taxon>Natrialbaceae</taxon>
        <taxon>Halovivax</taxon>
    </lineage>
</organism>
<gene>
    <name evidence="2" type="ordered locus">Halru_2131</name>
</gene>
<sequence length="412" mass="44411">MVFSSALLSANVLIAADQTVMDADYAADTADEAKLHESLEGEIESQIQANDSVDTTALPIDRSVDDILADSITSDYIRAQVEANMDRFYAYLDGDRETLTLEIETEPVVQNVLDELEPELETLRPSDFDETLANVGSDEMAADHGTAIEEMTESESQFLAHRQAFEERVKERIQEETPYPMTDEQLDREYENRREDIRTDLIATQDEQLAAAVEDGTLPASFEAPVRTIMTARIDALTGEIGYDSYVTAVETGMDDLRAAALDEAETRLREEVPSTIDLTEDFGSQERSSMETAQRATGLAGTLTMVLPLVALGAAAIVAWRFPPAVAARSIGLGAAVVGLVSLVGARVAEGAVGSAIDDADGPEAALRFVRLLFEGLFGMLTWQSGGLLVVGLGLVGVSVAIQRGLVLADD</sequence>
<proteinExistence type="predicted"/>
<feature type="transmembrane region" description="Helical" evidence="1">
    <location>
        <begin position="332"/>
        <end position="350"/>
    </location>
</feature>
<keyword evidence="1" id="KW-0812">Transmembrane</keyword>
<evidence type="ECO:0000313" key="3">
    <source>
        <dbReference type="Proteomes" id="UP000010846"/>
    </source>
</evidence>
<dbReference type="HOGENOM" id="CLU_666671_0_0_2"/>
<keyword evidence="1" id="KW-0472">Membrane</keyword>
<evidence type="ECO:0000256" key="1">
    <source>
        <dbReference type="SAM" id="Phobius"/>
    </source>
</evidence>
<keyword evidence="3" id="KW-1185">Reference proteome</keyword>
<dbReference type="KEGG" id="hru:Halru_2131"/>
<keyword evidence="1" id="KW-1133">Transmembrane helix</keyword>
<feature type="transmembrane region" description="Helical" evidence="1">
    <location>
        <begin position="382"/>
        <end position="403"/>
    </location>
</feature>
<protein>
    <submittedName>
        <fullName evidence="2">Uncharacterized protein</fullName>
    </submittedName>
</protein>
<feature type="transmembrane region" description="Helical" evidence="1">
    <location>
        <begin position="299"/>
        <end position="320"/>
    </location>
</feature>
<dbReference type="AlphaFoldDB" id="L0IAW0"/>
<reference evidence="2" key="1">
    <citation type="submission" date="2011-09" db="EMBL/GenBank/DDBJ databases">
        <title>Complete sequence of Halovivax ruber XH-70.</title>
        <authorList>
            <consortium name="US DOE Joint Genome Institute"/>
            <person name="Lucas S."/>
            <person name="Han J."/>
            <person name="Lapidus A."/>
            <person name="Cheng J.-F."/>
            <person name="Goodwin L."/>
            <person name="Pitluck S."/>
            <person name="Peters L."/>
            <person name="Mikhailova N."/>
            <person name="Davenport K."/>
            <person name="Detter J.C."/>
            <person name="Han C."/>
            <person name="Tapia R."/>
            <person name="Land M."/>
            <person name="Hauser L."/>
            <person name="Kyrpides N."/>
            <person name="Ivanova N."/>
            <person name="Pagani I."/>
            <person name="Sproer C."/>
            <person name="Anderson I."/>
            <person name="Woyke T."/>
        </authorList>
    </citation>
    <scope>NUCLEOTIDE SEQUENCE</scope>
    <source>
        <strain evidence="2">XH-70</strain>
    </source>
</reference>